<sequence length="554" mass="59137">MEAEPLLQQLCFLLASLDAASAPPALLAPRRRALEEVAKELQSAAKAAANAELNEASEQVLRDRQAEMKQLLEGMMKEVAGEPWHSPPAQRRLLGFERSLREAAEELTRSIRTLAGPEKQFKYVRPVNMNDPEDVRVSGMAADPPSRVEPDRLGDHHGALDLNARQALGIVSPAADKAAWAIKPDLYHAERGRSCAKLSGIRPVDLFSLNDSRAMLATTWRLIVAVQDEDVLAKAVRYQQVVAGPLADEHTKILASQIGGDRRSAAMLVWMGEAGAQALASQLGEDCDNLAHRMAMTSLLASGSTGLQALHGALGGSDPLGRQNAAEALATAGEEGSKALVDRLNDPSADVRLSAAWGLSRIPKLSRTAALALAHGLEDAAIRTFALQALSLRGDLGAFALATQLASEQKEAQQAAAAGLQKLGEVGARGAAEMLSHQSPSARRRAVELLASMGPDAARALAPWLRDAHGDHRRRAAEAMGRLGEAAAREVKALSRLLEDPDPYARVSAARALRTEGIREAATAAGISEERIAAVLHREVPRRARHRFAPSQIG</sequence>
<dbReference type="InterPro" id="IPR011989">
    <property type="entry name" value="ARM-like"/>
</dbReference>
<dbReference type="SMART" id="SM00567">
    <property type="entry name" value="EZ_HEAT"/>
    <property type="match status" value="4"/>
</dbReference>
<evidence type="ECO:0000256" key="1">
    <source>
        <dbReference type="SAM" id="Coils"/>
    </source>
</evidence>
<dbReference type="Pfam" id="PF13646">
    <property type="entry name" value="HEAT_2"/>
    <property type="match status" value="2"/>
</dbReference>
<keyword evidence="1" id="KW-0175">Coiled coil</keyword>
<dbReference type="Gene3D" id="1.25.10.10">
    <property type="entry name" value="Leucine-rich Repeat Variant"/>
    <property type="match status" value="2"/>
</dbReference>
<keyword evidence="3" id="KW-1185">Reference proteome</keyword>
<dbReference type="PANTHER" id="PTHR12697">
    <property type="entry name" value="PBS LYASE HEAT-LIKE PROTEIN"/>
    <property type="match status" value="1"/>
</dbReference>
<dbReference type="AlphaFoldDB" id="A0A812LV69"/>
<dbReference type="GO" id="GO:0016491">
    <property type="term" value="F:oxidoreductase activity"/>
    <property type="evidence" value="ECO:0007669"/>
    <property type="project" value="TreeGrafter"/>
</dbReference>
<name>A0A812LV69_SYMPI</name>
<reference evidence="2" key="1">
    <citation type="submission" date="2021-02" db="EMBL/GenBank/DDBJ databases">
        <authorList>
            <person name="Dougan E. K."/>
            <person name="Rhodes N."/>
            <person name="Thang M."/>
            <person name="Chan C."/>
        </authorList>
    </citation>
    <scope>NUCLEOTIDE SEQUENCE</scope>
</reference>
<dbReference type="SUPFAM" id="SSF48371">
    <property type="entry name" value="ARM repeat"/>
    <property type="match status" value="1"/>
</dbReference>
<evidence type="ECO:0000313" key="3">
    <source>
        <dbReference type="Proteomes" id="UP000649617"/>
    </source>
</evidence>
<organism evidence="2 3">
    <name type="scientific">Symbiodinium pilosum</name>
    <name type="common">Dinoflagellate</name>
    <dbReference type="NCBI Taxonomy" id="2952"/>
    <lineage>
        <taxon>Eukaryota</taxon>
        <taxon>Sar</taxon>
        <taxon>Alveolata</taxon>
        <taxon>Dinophyceae</taxon>
        <taxon>Suessiales</taxon>
        <taxon>Symbiodiniaceae</taxon>
        <taxon>Symbiodinium</taxon>
    </lineage>
</organism>
<dbReference type="OrthoDB" id="436073at2759"/>
<dbReference type="Proteomes" id="UP000649617">
    <property type="component" value="Unassembled WGS sequence"/>
</dbReference>
<proteinExistence type="predicted"/>
<accession>A0A812LV69</accession>
<feature type="coiled-coil region" evidence="1">
    <location>
        <begin position="31"/>
        <end position="59"/>
    </location>
</feature>
<comment type="caution">
    <text evidence="2">The sequence shown here is derived from an EMBL/GenBank/DDBJ whole genome shotgun (WGS) entry which is preliminary data.</text>
</comment>
<dbReference type="PANTHER" id="PTHR12697:SF5">
    <property type="entry name" value="DEOXYHYPUSINE HYDROXYLASE"/>
    <property type="match status" value="1"/>
</dbReference>
<evidence type="ECO:0008006" key="4">
    <source>
        <dbReference type="Google" id="ProtNLM"/>
    </source>
</evidence>
<protein>
    <recommendedName>
        <fullName evidence="4">HEAT repeat domain-containing protein</fullName>
    </recommendedName>
</protein>
<dbReference type="InterPro" id="IPR004155">
    <property type="entry name" value="PBS_lyase_HEAT"/>
</dbReference>
<dbReference type="EMBL" id="CAJNIZ010006513">
    <property type="protein sequence ID" value="CAE7250566.1"/>
    <property type="molecule type" value="Genomic_DNA"/>
</dbReference>
<gene>
    <name evidence="2" type="ORF">SPIL2461_LOCUS4804</name>
</gene>
<dbReference type="InterPro" id="IPR016024">
    <property type="entry name" value="ARM-type_fold"/>
</dbReference>
<evidence type="ECO:0000313" key="2">
    <source>
        <dbReference type="EMBL" id="CAE7250566.1"/>
    </source>
</evidence>